<dbReference type="EMBL" id="CDNC01000034">
    <property type="protein sequence ID" value="CEM62503.1"/>
    <property type="molecule type" value="Genomic_DNA"/>
</dbReference>
<dbReference type="OrthoDB" id="5651790at2"/>
<dbReference type="GeneID" id="57752008"/>
<dbReference type="Pfam" id="PF07947">
    <property type="entry name" value="YhhN"/>
    <property type="match status" value="1"/>
</dbReference>
<keyword evidence="4 6" id="KW-1133">Transmembrane helix</keyword>
<evidence type="ECO:0000313" key="8">
    <source>
        <dbReference type="EMBL" id="QEJ97134.1"/>
    </source>
</evidence>
<reference evidence="9" key="1">
    <citation type="submission" date="2015-01" db="EMBL/GenBank/DDBJ databases">
        <authorList>
            <person name="Manzoor Shahid"/>
            <person name="Zubair Saima"/>
        </authorList>
    </citation>
    <scope>NUCLEOTIDE SEQUENCE [LARGE SCALE GENOMIC DNA]</scope>
    <source>
        <strain evidence="9">V1</strain>
    </source>
</reference>
<reference evidence="8 10" key="3">
    <citation type="submission" date="2019-08" db="EMBL/GenBank/DDBJ databases">
        <authorList>
            <person name="Kuhnert P."/>
        </authorList>
    </citation>
    <scope>NUCLEOTIDE SEQUENCE [LARGE SCALE GENOMIC DNA]</scope>
    <source>
        <strain evidence="8 10">B36.5</strain>
    </source>
</reference>
<keyword evidence="3 6" id="KW-0812">Transmembrane</keyword>
<evidence type="ECO:0000256" key="2">
    <source>
        <dbReference type="ARBA" id="ARBA00007375"/>
    </source>
</evidence>
<dbReference type="GO" id="GO:0016020">
    <property type="term" value="C:membrane"/>
    <property type="evidence" value="ECO:0007669"/>
    <property type="project" value="UniProtKB-SubCell"/>
</dbReference>
<feature type="transmembrane region" description="Helical" evidence="6">
    <location>
        <begin position="210"/>
        <end position="230"/>
    </location>
</feature>
<reference evidence="7" key="2">
    <citation type="submission" date="2015-01" db="EMBL/GenBank/DDBJ databases">
        <authorList>
            <person name="Xiang T."/>
            <person name="Song Y."/>
            <person name="Huang L."/>
            <person name="Wang B."/>
            <person name="Wu P."/>
        </authorList>
    </citation>
    <scope>NUCLEOTIDE SEQUENCE [LARGE SCALE GENOMIC DNA]</scope>
    <source>
        <strain evidence="7">V1</strain>
    </source>
</reference>
<keyword evidence="9" id="KW-1185">Reference proteome</keyword>
<feature type="transmembrane region" description="Helical" evidence="6">
    <location>
        <begin position="6"/>
        <end position="26"/>
    </location>
</feature>
<gene>
    <name evidence="8" type="ORF">FUT82_03465</name>
    <name evidence="7" type="ORF">TPHV1_40006</name>
</gene>
<evidence type="ECO:0000256" key="6">
    <source>
        <dbReference type="SAM" id="Phobius"/>
    </source>
</evidence>
<dbReference type="Proteomes" id="UP000042527">
    <property type="component" value="Unassembled WGS sequence"/>
</dbReference>
<protein>
    <submittedName>
        <fullName evidence="8">Lysoplasmalogenase</fullName>
    </submittedName>
    <submittedName>
        <fullName evidence="7">YhhN-like protein</fullName>
    </submittedName>
</protein>
<keyword evidence="5 6" id="KW-0472">Membrane</keyword>
<feature type="transmembrane region" description="Helical" evidence="6">
    <location>
        <begin position="179"/>
        <end position="203"/>
    </location>
</feature>
<dbReference type="InterPro" id="IPR012506">
    <property type="entry name" value="TMEM86B-like"/>
</dbReference>
<evidence type="ECO:0000256" key="4">
    <source>
        <dbReference type="ARBA" id="ARBA00022989"/>
    </source>
</evidence>
<evidence type="ECO:0000313" key="7">
    <source>
        <dbReference type="EMBL" id="CEM62503.1"/>
    </source>
</evidence>
<dbReference type="EMBL" id="CP042817">
    <property type="protein sequence ID" value="QEJ97134.1"/>
    <property type="molecule type" value="Genomic_DNA"/>
</dbReference>
<proteinExistence type="inferred from homology"/>
<accession>A0A0B7GVK4</accession>
<sequence length="235" mass="26187">MYSQFQTILFLASCIPFFAVAIIHLVQCIKEADGYADLSKFALMPLLLLMYIVYSVFAGHALSIFIIIALFMAWFGDILLVFDFEPRNFFLGVISFGVAQIAYAIYAILKLTQTELDHNAIVIVIVLSFIFLIYGILSFLFMHKAMKNMKATIPFYMLVISVMAISFIAYGVAMPSAGSIIAAIGACFFVISDSILANTLFINSFKKSRFFIMLTYTLAQFFIVFGALGMDAVSL</sequence>
<feature type="transmembrane region" description="Helical" evidence="6">
    <location>
        <begin position="38"/>
        <end position="57"/>
    </location>
</feature>
<dbReference type="Proteomes" id="UP000323594">
    <property type="component" value="Chromosome"/>
</dbReference>
<evidence type="ECO:0000256" key="3">
    <source>
        <dbReference type="ARBA" id="ARBA00022692"/>
    </source>
</evidence>
<evidence type="ECO:0000256" key="5">
    <source>
        <dbReference type="ARBA" id="ARBA00023136"/>
    </source>
</evidence>
<evidence type="ECO:0000313" key="9">
    <source>
        <dbReference type="Proteomes" id="UP000042527"/>
    </source>
</evidence>
<evidence type="ECO:0000313" key="10">
    <source>
        <dbReference type="Proteomes" id="UP000323594"/>
    </source>
</evidence>
<dbReference type="RefSeq" id="WP_002697315.1">
    <property type="nucleotide sequence ID" value="NZ_CDNC01000034.1"/>
</dbReference>
<dbReference type="AlphaFoldDB" id="A0A0B7GVK4"/>
<name>A0A0B7GVK4_TREPH</name>
<organism evidence="7 9">
    <name type="scientific">Treponema phagedenis</name>
    <dbReference type="NCBI Taxonomy" id="162"/>
    <lineage>
        <taxon>Bacteria</taxon>
        <taxon>Pseudomonadati</taxon>
        <taxon>Spirochaetota</taxon>
        <taxon>Spirochaetia</taxon>
        <taxon>Spirochaetales</taxon>
        <taxon>Treponemataceae</taxon>
        <taxon>Treponema</taxon>
    </lineage>
</organism>
<dbReference type="GO" id="GO:0016787">
    <property type="term" value="F:hydrolase activity"/>
    <property type="evidence" value="ECO:0007669"/>
    <property type="project" value="TreeGrafter"/>
</dbReference>
<dbReference type="PANTHER" id="PTHR31885:SF6">
    <property type="entry name" value="GH04784P"/>
    <property type="match status" value="1"/>
</dbReference>
<feature type="transmembrane region" description="Helical" evidence="6">
    <location>
        <begin position="89"/>
        <end position="109"/>
    </location>
</feature>
<dbReference type="PANTHER" id="PTHR31885">
    <property type="entry name" value="GH04784P"/>
    <property type="match status" value="1"/>
</dbReference>
<evidence type="ECO:0000256" key="1">
    <source>
        <dbReference type="ARBA" id="ARBA00004141"/>
    </source>
</evidence>
<feature type="transmembrane region" description="Helical" evidence="6">
    <location>
        <begin position="153"/>
        <end position="173"/>
    </location>
</feature>
<comment type="similarity">
    <text evidence="2">Belongs to the TMEM86 family.</text>
</comment>
<comment type="subcellular location">
    <subcellularLocation>
        <location evidence="1">Membrane</location>
        <topology evidence="1">Multi-pass membrane protein</topology>
    </subcellularLocation>
</comment>
<feature type="transmembrane region" description="Helical" evidence="6">
    <location>
        <begin position="121"/>
        <end position="141"/>
    </location>
</feature>